<name>I5AYY7_9BACT</name>
<gene>
    <name evidence="1" type="ORF">DespoDRAFT_00429</name>
</gene>
<dbReference type="OrthoDB" id="516502at2"/>
<dbReference type="EMBL" id="CM001488">
    <property type="protein sequence ID" value="EIM62450.1"/>
    <property type="molecule type" value="Genomic_DNA"/>
</dbReference>
<sequence>MDKNQLKALAVKYCLEDLTDSSKPGTFLSNLIRRLELAPDFIPEITKEYLEKAKLKSLLRYACKQLSFDEYLENARSEQKKRVKQETIKAEKNRKRTLVKRLFQKYDLPVSSVEKADYQKLKTIIEKVDQGSRLDQKEIIWLMIARKGNYYGYYTHRLREKYHKNEADFFSMEFKKTKNPWDAINASSHFRKCGQSKKANTFLEKINDTILKTKKVNSAFKTTFGGVKRDLKEFDEALSFGNQAHILTPNNFRPCTLLGAVNMELGKYEEGQSWYEKARKLGAPQKLIDDDLRSILMRSDKSKRKDLAKFLYKNDPDRYSWVKNILNSSQSSKINSITDKIDSDAQ</sequence>
<protein>
    <submittedName>
        <fullName evidence="1">Uncharacterized protein</fullName>
    </submittedName>
</protein>
<dbReference type="Proteomes" id="UP000005778">
    <property type="component" value="Chromosome"/>
</dbReference>
<dbReference type="STRING" id="879212.DespoDRAFT_00429"/>
<dbReference type="RefSeq" id="WP_004071063.1">
    <property type="nucleotide sequence ID" value="NZ_CM001488.1"/>
</dbReference>
<dbReference type="eggNOG" id="COG0457">
    <property type="taxonomic scope" value="Bacteria"/>
</dbReference>
<dbReference type="Gene3D" id="1.25.40.10">
    <property type="entry name" value="Tetratricopeptide repeat domain"/>
    <property type="match status" value="1"/>
</dbReference>
<proteinExistence type="predicted"/>
<dbReference type="AlphaFoldDB" id="I5AYY7"/>
<dbReference type="InterPro" id="IPR011990">
    <property type="entry name" value="TPR-like_helical_dom_sf"/>
</dbReference>
<organism evidence="1 2">
    <name type="scientific">Desulfobacter postgatei 2ac9</name>
    <dbReference type="NCBI Taxonomy" id="879212"/>
    <lineage>
        <taxon>Bacteria</taxon>
        <taxon>Pseudomonadati</taxon>
        <taxon>Thermodesulfobacteriota</taxon>
        <taxon>Desulfobacteria</taxon>
        <taxon>Desulfobacterales</taxon>
        <taxon>Desulfobacteraceae</taxon>
        <taxon>Desulfobacter</taxon>
    </lineage>
</organism>
<accession>I5AYY7</accession>
<reference evidence="1 2" key="1">
    <citation type="submission" date="2011-09" db="EMBL/GenBank/DDBJ databases">
        <authorList>
            <consortium name="US DOE Joint Genome Institute (JGI-PGF)"/>
            <person name="Lucas S."/>
            <person name="Han J."/>
            <person name="Lapidus A."/>
            <person name="Cheng J.-F."/>
            <person name="Goodwin L."/>
            <person name="Pitluck S."/>
            <person name="Peters L."/>
            <person name="Land M.L."/>
            <person name="Hauser L."/>
            <person name="Orellana R."/>
            <person name="Lovley D."/>
            <person name="Woyke T.J."/>
        </authorList>
    </citation>
    <scope>NUCLEOTIDE SEQUENCE [LARGE SCALE GENOMIC DNA]</scope>
    <source>
        <strain evidence="1 2">2ac9</strain>
    </source>
</reference>
<evidence type="ECO:0000313" key="2">
    <source>
        <dbReference type="Proteomes" id="UP000005778"/>
    </source>
</evidence>
<keyword evidence="2" id="KW-1185">Reference proteome</keyword>
<reference evidence="1 2" key="2">
    <citation type="submission" date="2012-02" db="EMBL/GenBank/DDBJ databases">
        <title>Improved High-Quality Draft sequence of Desulfobacter postgatei 2ac9.</title>
        <authorList>
            <consortium name="US DOE Joint Genome Institute"/>
            <person name="Lucas S."/>
            <person name="Han J."/>
            <person name="Lapidus A."/>
            <person name="Cheng J.-F."/>
            <person name="Goodwin L."/>
            <person name="Pitluck S."/>
            <person name="Peters L."/>
            <person name="Ovchinnikova G."/>
            <person name="Held B."/>
            <person name="Detter J.C."/>
            <person name="Han C."/>
            <person name="Tapia R."/>
            <person name="Land M."/>
            <person name="Hauser L."/>
            <person name="Kyrpides N."/>
            <person name="Ivanova N."/>
            <person name="Pagani I."/>
            <person name="Orellana R."/>
            <person name="Lovley D."/>
            <person name="Woyke T."/>
        </authorList>
    </citation>
    <scope>NUCLEOTIDE SEQUENCE [LARGE SCALE GENOMIC DNA]</scope>
    <source>
        <strain evidence="1 2">2ac9</strain>
    </source>
</reference>
<dbReference type="SUPFAM" id="SSF48452">
    <property type="entry name" value="TPR-like"/>
    <property type="match status" value="1"/>
</dbReference>
<dbReference type="HOGENOM" id="CLU_705205_0_0_7"/>
<evidence type="ECO:0000313" key="1">
    <source>
        <dbReference type="EMBL" id="EIM62450.1"/>
    </source>
</evidence>